<feature type="region of interest" description="Disordered" evidence="6">
    <location>
        <begin position="153"/>
        <end position="183"/>
    </location>
</feature>
<dbReference type="AlphaFoldDB" id="A0A6B2LKY7"/>
<comment type="function">
    <text evidence="3">Plays an important role in regulating intracellular signaling events associated with erythroid terminal differentiation.</text>
</comment>
<dbReference type="Gene3D" id="1.25.40.20">
    <property type="entry name" value="Ankyrin repeat-containing domain"/>
    <property type="match status" value="3"/>
</dbReference>
<reference evidence="7" key="1">
    <citation type="journal article" date="2020" name="J. Eukaryot. Microbiol.">
        <title>De novo Sequencing, Assembly and Annotation of the Transcriptome for the Free-Living Testate Amoeba Arcella intermedia.</title>
        <authorList>
            <person name="Ribeiro G.M."/>
            <person name="Porfirio-Sousa A.L."/>
            <person name="Maurer-Alcala X.X."/>
            <person name="Katz L.A."/>
            <person name="Lahr D.J.G."/>
        </authorList>
    </citation>
    <scope>NUCLEOTIDE SEQUENCE</scope>
</reference>
<organism evidence="7">
    <name type="scientific">Arcella intermedia</name>
    <dbReference type="NCBI Taxonomy" id="1963864"/>
    <lineage>
        <taxon>Eukaryota</taxon>
        <taxon>Amoebozoa</taxon>
        <taxon>Tubulinea</taxon>
        <taxon>Elardia</taxon>
        <taxon>Arcellinida</taxon>
        <taxon>Sphaerothecina</taxon>
        <taxon>Arcellidae</taxon>
        <taxon>Arcella</taxon>
    </lineage>
</organism>
<sequence>MKNLELLVGKNADIASVDKNENTVLHVAARSSSPDVSSHLITKYPDLINKLNKAHETPLHIAVDQLPNYKATQIITELIDNGAHTDSLNGNGDSPLHLAVIDDSNLDIVKMLIEKSANVLRKNKAGSTALKLAEDKCAGEIVEYLQEVLKAHPHKEKHHSHHHHTHHTPHQTTQEPKELTKKF</sequence>
<feature type="repeat" description="ANK" evidence="5">
    <location>
        <begin position="91"/>
        <end position="124"/>
    </location>
</feature>
<keyword evidence="2 5" id="KW-0040">ANK repeat</keyword>
<dbReference type="InterPro" id="IPR002110">
    <property type="entry name" value="Ankyrin_rpt"/>
</dbReference>
<evidence type="ECO:0000256" key="4">
    <source>
        <dbReference type="ARBA" id="ARBA00039237"/>
    </source>
</evidence>
<dbReference type="PROSITE" id="PS50088">
    <property type="entry name" value="ANK_REPEAT"/>
    <property type="match status" value="1"/>
</dbReference>
<evidence type="ECO:0000256" key="5">
    <source>
        <dbReference type="PROSITE-ProRule" id="PRU00023"/>
    </source>
</evidence>
<dbReference type="PANTHER" id="PTHR24197:SF44">
    <property type="entry name" value="ANKYRIN REPEAT DOMAIN-CONTAINING PROTEIN 54"/>
    <property type="match status" value="1"/>
</dbReference>
<dbReference type="InterPro" id="IPR036770">
    <property type="entry name" value="Ankyrin_rpt-contain_sf"/>
</dbReference>
<evidence type="ECO:0000256" key="6">
    <source>
        <dbReference type="SAM" id="MobiDB-lite"/>
    </source>
</evidence>
<protein>
    <recommendedName>
        <fullName evidence="4">Ankyrin repeat domain-containing protein 54</fullName>
    </recommendedName>
</protein>
<dbReference type="Pfam" id="PF12796">
    <property type="entry name" value="Ank_2"/>
    <property type="match status" value="2"/>
</dbReference>
<evidence type="ECO:0000256" key="2">
    <source>
        <dbReference type="ARBA" id="ARBA00023043"/>
    </source>
</evidence>
<proteinExistence type="predicted"/>
<evidence type="ECO:0000256" key="1">
    <source>
        <dbReference type="ARBA" id="ARBA00022737"/>
    </source>
</evidence>
<dbReference type="SMART" id="SM00248">
    <property type="entry name" value="ANK"/>
    <property type="match status" value="3"/>
</dbReference>
<accession>A0A6B2LKY7</accession>
<keyword evidence="1" id="KW-0677">Repeat</keyword>
<evidence type="ECO:0000256" key="3">
    <source>
        <dbReference type="ARBA" id="ARBA00037385"/>
    </source>
</evidence>
<dbReference type="SUPFAM" id="SSF48403">
    <property type="entry name" value="Ankyrin repeat"/>
    <property type="match status" value="1"/>
</dbReference>
<dbReference type="PANTHER" id="PTHR24197">
    <property type="entry name" value="ANKYRIN REPEAT DOMAIN-CONTAINING PROTEIN 61"/>
    <property type="match status" value="1"/>
</dbReference>
<name>A0A6B2LKY7_9EUKA</name>
<evidence type="ECO:0000313" key="7">
    <source>
        <dbReference type="EMBL" id="NDV37368.1"/>
    </source>
</evidence>
<dbReference type="EMBL" id="GIBP01008399">
    <property type="protein sequence ID" value="NDV37368.1"/>
    <property type="molecule type" value="Transcribed_RNA"/>
</dbReference>
<dbReference type="PROSITE" id="PS50297">
    <property type="entry name" value="ANK_REP_REGION"/>
    <property type="match status" value="1"/>
</dbReference>
<feature type="compositionally biased region" description="Basic residues" evidence="6">
    <location>
        <begin position="153"/>
        <end position="169"/>
    </location>
</feature>